<dbReference type="AlphaFoldDB" id="A0A9Q0KRQ6"/>
<gene>
    <name evidence="1" type="ORF">NE237_000724</name>
</gene>
<keyword evidence="2" id="KW-1185">Reference proteome</keyword>
<sequence length="114" mass="12317">MDDLAKLPTICDSFSNLAVVSKVADVSTSSGNDFVCSVGGGNNVDSIVVDGNNVYSNGEDGNCIDSSRFETTISDSRLYFPRGFSRLLKMSGISDSIIRREWWGLVCPRLGLLN</sequence>
<organism evidence="1 2">
    <name type="scientific">Protea cynaroides</name>
    <dbReference type="NCBI Taxonomy" id="273540"/>
    <lineage>
        <taxon>Eukaryota</taxon>
        <taxon>Viridiplantae</taxon>
        <taxon>Streptophyta</taxon>
        <taxon>Embryophyta</taxon>
        <taxon>Tracheophyta</taxon>
        <taxon>Spermatophyta</taxon>
        <taxon>Magnoliopsida</taxon>
        <taxon>Proteales</taxon>
        <taxon>Proteaceae</taxon>
        <taxon>Protea</taxon>
    </lineage>
</organism>
<reference evidence="1" key="1">
    <citation type="journal article" date="2023" name="Plant J.">
        <title>The genome of the king protea, Protea cynaroides.</title>
        <authorList>
            <person name="Chang J."/>
            <person name="Duong T.A."/>
            <person name="Schoeman C."/>
            <person name="Ma X."/>
            <person name="Roodt D."/>
            <person name="Barker N."/>
            <person name="Li Z."/>
            <person name="Van de Peer Y."/>
            <person name="Mizrachi E."/>
        </authorList>
    </citation>
    <scope>NUCLEOTIDE SEQUENCE</scope>
    <source>
        <tissue evidence="1">Young leaves</tissue>
    </source>
</reference>
<protein>
    <submittedName>
        <fullName evidence="1">Uncharacterized protein</fullName>
    </submittedName>
</protein>
<comment type="caution">
    <text evidence="1">The sequence shown here is derived from an EMBL/GenBank/DDBJ whole genome shotgun (WGS) entry which is preliminary data.</text>
</comment>
<proteinExistence type="predicted"/>
<dbReference type="EMBL" id="JAMYWD010000003">
    <property type="protein sequence ID" value="KAJ4975618.1"/>
    <property type="molecule type" value="Genomic_DNA"/>
</dbReference>
<evidence type="ECO:0000313" key="2">
    <source>
        <dbReference type="Proteomes" id="UP001141806"/>
    </source>
</evidence>
<accession>A0A9Q0KRQ6</accession>
<dbReference type="Proteomes" id="UP001141806">
    <property type="component" value="Unassembled WGS sequence"/>
</dbReference>
<evidence type="ECO:0000313" key="1">
    <source>
        <dbReference type="EMBL" id="KAJ4975618.1"/>
    </source>
</evidence>
<name>A0A9Q0KRQ6_9MAGN</name>